<gene>
    <name evidence="2" type="ORF">UFOPK3402_01324</name>
</gene>
<accession>A0A6J7EIU5</accession>
<dbReference type="InterPro" id="IPR016181">
    <property type="entry name" value="Acyl_CoA_acyltransferase"/>
</dbReference>
<dbReference type="Pfam" id="PF00583">
    <property type="entry name" value="Acetyltransf_1"/>
    <property type="match status" value="1"/>
</dbReference>
<evidence type="ECO:0000259" key="1">
    <source>
        <dbReference type="PROSITE" id="PS51186"/>
    </source>
</evidence>
<evidence type="ECO:0000313" key="2">
    <source>
        <dbReference type="EMBL" id="CAB4881160.1"/>
    </source>
</evidence>
<protein>
    <submittedName>
        <fullName evidence="2">Unannotated protein</fullName>
    </submittedName>
</protein>
<dbReference type="CDD" id="cd04301">
    <property type="entry name" value="NAT_SF"/>
    <property type="match status" value="1"/>
</dbReference>
<organism evidence="2">
    <name type="scientific">freshwater metagenome</name>
    <dbReference type="NCBI Taxonomy" id="449393"/>
    <lineage>
        <taxon>unclassified sequences</taxon>
        <taxon>metagenomes</taxon>
        <taxon>ecological metagenomes</taxon>
    </lineage>
</organism>
<dbReference type="AlphaFoldDB" id="A0A6J7EIU5"/>
<dbReference type="PROSITE" id="PS51186">
    <property type="entry name" value="GNAT"/>
    <property type="match status" value="1"/>
</dbReference>
<dbReference type="GO" id="GO:0016747">
    <property type="term" value="F:acyltransferase activity, transferring groups other than amino-acyl groups"/>
    <property type="evidence" value="ECO:0007669"/>
    <property type="project" value="InterPro"/>
</dbReference>
<dbReference type="SUPFAM" id="SSF55729">
    <property type="entry name" value="Acyl-CoA N-acyltransferases (Nat)"/>
    <property type="match status" value="1"/>
</dbReference>
<name>A0A6J7EIU5_9ZZZZ</name>
<feature type="domain" description="N-acetyltransferase" evidence="1">
    <location>
        <begin position="96"/>
        <end position="248"/>
    </location>
</feature>
<proteinExistence type="predicted"/>
<dbReference type="Gene3D" id="3.40.630.30">
    <property type="match status" value="1"/>
</dbReference>
<dbReference type="EMBL" id="CAFBLS010000169">
    <property type="protein sequence ID" value="CAB4881160.1"/>
    <property type="molecule type" value="Genomic_DNA"/>
</dbReference>
<reference evidence="2" key="1">
    <citation type="submission" date="2020-05" db="EMBL/GenBank/DDBJ databases">
        <authorList>
            <person name="Chiriac C."/>
            <person name="Salcher M."/>
            <person name="Ghai R."/>
            <person name="Kavagutti S V."/>
        </authorList>
    </citation>
    <scope>NUCLEOTIDE SEQUENCE</scope>
</reference>
<sequence length="248" mass="26835">MLTDKRGDVVSYVANTRGERQQADIAEVVRGRGNDEAARALTGRCPGWYVSTLEPLLAAAVGARGATPTRHVHVMVAQTRPNPEHDEPAASADLHVAFIDFAAFEWAEILPSWKAAYAPGHPDHEPGDDDLLLESELRPYVERAALGPVHRSTTLAIVDGRVAGAIVISLRPEPVPFGGPWITEVWRDPATPLRGLGAALIERALGLLCADGFKTLGLAVTDGNPARRVYERLGFEPALESWTYLLPE</sequence>
<dbReference type="InterPro" id="IPR000182">
    <property type="entry name" value="GNAT_dom"/>
</dbReference>